<feature type="region of interest" description="Disordered" evidence="3">
    <location>
        <begin position="1"/>
        <end position="65"/>
    </location>
</feature>
<feature type="non-terminal residue" evidence="5">
    <location>
        <position position="1"/>
    </location>
</feature>
<evidence type="ECO:0000256" key="3">
    <source>
        <dbReference type="SAM" id="MobiDB-lite"/>
    </source>
</evidence>
<evidence type="ECO:0000313" key="5">
    <source>
        <dbReference type="EMBL" id="CAK6434699.1"/>
    </source>
</evidence>
<organism evidence="5 6">
    <name type="scientific">Pipistrellus nathusii</name>
    <name type="common">Nathusius' pipistrelle</name>
    <dbReference type="NCBI Taxonomy" id="59473"/>
    <lineage>
        <taxon>Eukaryota</taxon>
        <taxon>Metazoa</taxon>
        <taxon>Chordata</taxon>
        <taxon>Craniata</taxon>
        <taxon>Vertebrata</taxon>
        <taxon>Euteleostomi</taxon>
        <taxon>Mammalia</taxon>
        <taxon>Eutheria</taxon>
        <taxon>Laurasiatheria</taxon>
        <taxon>Chiroptera</taxon>
        <taxon>Yangochiroptera</taxon>
        <taxon>Vespertilionidae</taxon>
        <taxon>Pipistrellus</taxon>
    </lineage>
</organism>
<dbReference type="PANTHER" id="PTHR17469">
    <property type="entry name" value="SPERM SPECIFIC ANTIGEN 2-RELATED"/>
    <property type="match status" value="1"/>
</dbReference>
<gene>
    <name evidence="5" type="ORF">MPIPNATIZW_LOCUS3005</name>
</gene>
<dbReference type="InterPro" id="IPR029325">
    <property type="entry name" value="ITPR-bd"/>
</dbReference>
<evidence type="ECO:0000259" key="4">
    <source>
        <dbReference type="SMART" id="SM01257"/>
    </source>
</evidence>
<dbReference type="Proteomes" id="UP001314169">
    <property type="component" value="Chromosome 11"/>
</dbReference>
<name>A0ABN9Z960_PIPNA</name>
<dbReference type="Pfam" id="PF14722">
    <property type="entry name" value="KRAP_IP3R_bind"/>
    <property type="match status" value="1"/>
</dbReference>
<feature type="region of interest" description="Disordered" evidence="3">
    <location>
        <begin position="663"/>
        <end position="712"/>
    </location>
</feature>
<dbReference type="EMBL" id="OY882868">
    <property type="protein sequence ID" value="CAK6434699.1"/>
    <property type="molecule type" value="Genomic_DNA"/>
</dbReference>
<dbReference type="InterPro" id="IPR029326">
    <property type="entry name" value="SSFA2_C"/>
</dbReference>
<feature type="compositionally biased region" description="Polar residues" evidence="3">
    <location>
        <begin position="445"/>
        <end position="454"/>
    </location>
</feature>
<feature type="compositionally biased region" description="Basic and acidic residues" evidence="3">
    <location>
        <begin position="252"/>
        <end position="262"/>
    </location>
</feature>
<protein>
    <recommendedName>
        <fullName evidence="4">ITPR-interacting domain-containing protein</fullName>
    </recommendedName>
</protein>
<accession>A0ABN9Z960</accession>
<feature type="compositionally biased region" description="Low complexity" evidence="3">
    <location>
        <begin position="703"/>
        <end position="712"/>
    </location>
</feature>
<feature type="compositionally biased region" description="Low complexity" evidence="3">
    <location>
        <begin position="484"/>
        <end position="497"/>
    </location>
</feature>
<sequence>MNMCRMMMVEKSHGSDSPRGGQERSRRGILRSTKRAWATLEEQPPPGSEEEGQSLPTPSLDGSKQESIQRWLDSGFFVSVDENFQQVTDHTVFSHEQGMVQMTVKDYLRSLHQCSETPTLSRGTSFNSCHSAESIPQSIPEWLEFGEKDPVEILLDLGFGADEPDICTQIPARFLGCASAAIGINIRVFLEAQKQRMDTENPNLYGRFRQLEILGQVANAFSSLLNDVSTWQSNTEEKDGEESVQRTSVSGAKEHRGREGGLFRRASKQTIRRDGSSEVSGSLKKREHFSSTHARPGGCGIESPAMTDNLDQSHLSPSAEHWSLQACDDLIPCRPPRALLKRCWPYLPRLAKQTPPSCGSEWSVKDRTQKENVIQTNKLKSFSGAMKAPDSFELEEVQSFEEEIGDHPDLTSGTKGATVSRTNSCQSDSSGFLEEPPDPPALQMPSLTGGQSPAESGRRKPRDQSQHSGPLQDCQPEAGESHSKSAVSTASSSQDWSILEDKSSGAVVEKESELEATGGHPEQLASAMALDMASTGGEHPRKDSHQRLPPPVTCTQREASVGTMASRCDNPLTCMVTHLTEGKDGFQRLEGAGGLCVQSPHCEPQSSPGVGHPQDKFLHVDSEAPRGAEGSQLCSDINNTFLAQCVPKPSDITPYRVDLIQTPEKSIPHPDKLSGDPTPQLKPRCSAWGHRPPRAESEMETLSSNADSSAVSSESVTTQMSCNLVSAAQNAAALGTYSRRTTLECTVCDPVSTTDPVLGTEARQFRDVSVQTYLCEPRCWHHCSAPENKAQPLTRSVSLDTGFPSPCAEDICHAAPTPCSDCCHHHPHRHWGCRHGPCSPRHPETQFLKMLEALQGTVLRELCSGTAREMEAMRMLCQGFREHLEEMEKHLTGQQALFSRDMSDEERKEAEQLQTLRKALRQQVEELELQLGDRARQMRQGILLQLDLIGEPPAYDTNLHSFDWTEEKKGQISHAHIHPAMAPEAAFPPDDGQQTPCSGRTHLAAFLAHPHLGEPPRDVSSSPGRVRSSPLVKLSCWRERHQCLPL</sequence>
<keyword evidence="6" id="KW-1185">Reference proteome</keyword>
<feature type="domain" description="ITPR-interacting" evidence="4">
    <location>
        <begin position="118"/>
        <end position="270"/>
    </location>
</feature>
<feature type="compositionally biased region" description="Polar residues" evidence="3">
    <location>
        <begin position="411"/>
        <end position="430"/>
    </location>
</feature>
<feature type="non-terminal residue" evidence="5">
    <location>
        <position position="1046"/>
    </location>
</feature>
<dbReference type="PANTHER" id="PTHR17469:SF14">
    <property type="entry name" value="PROTEIN ITPRID1"/>
    <property type="match status" value="1"/>
</dbReference>
<dbReference type="Pfam" id="PF14723">
    <property type="entry name" value="SSFA2_C"/>
    <property type="match status" value="1"/>
</dbReference>
<keyword evidence="1 2" id="KW-0175">Coiled coil</keyword>
<feature type="coiled-coil region" evidence="2">
    <location>
        <begin position="903"/>
        <end position="937"/>
    </location>
</feature>
<proteinExistence type="predicted"/>
<dbReference type="SMART" id="SM01257">
    <property type="entry name" value="KRAP_IP3R_bind"/>
    <property type="match status" value="1"/>
</dbReference>
<evidence type="ECO:0000313" key="6">
    <source>
        <dbReference type="Proteomes" id="UP001314169"/>
    </source>
</evidence>
<feature type="compositionally biased region" description="Basic and acidic residues" evidence="3">
    <location>
        <begin position="8"/>
        <end position="26"/>
    </location>
</feature>
<feature type="compositionally biased region" description="Basic and acidic residues" evidence="3">
    <location>
        <begin position="499"/>
        <end position="513"/>
    </location>
</feature>
<reference evidence="5" key="1">
    <citation type="submission" date="2023-12" db="EMBL/GenBank/DDBJ databases">
        <authorList>
            <person name="Brown T."/>
        </authorList>
    </citation>
    <scope>NUCLEOTIDE SEQUENCE</scope>
</reference>
<feature type="compositionally biased region" description="Basic and acidic residues" evidence="3">
    <location>
        <begin position="456"/>
        <end position="465"/>
    </location>
</feature>
<evidence type="ECO:0000256" key="2">
    <source>
        <dbReference type="SAM" id="Coils"/>
    </source>
</evidence>
<feature type="region of interest" description="Disordered" evidence="3">
    <location>
        <begin position="399"/>
        <end position="553"/>
    </location>
</feature>
<feature type="region of interest" description="Disordered" evidence="3">
    <location>
        <begin position="232"/>
        <end position="314"/>
    </location>
</feature>
<evidence type="ECO:0000256" key="1">
    <source>
        <dbReference type="ARBA" id="ARBA00023054"/>
    </source>
</evidence>
<feature type="compositionally biased region" description="Basic and acidic residues" evidence="3">
    <location>
        <begin position="235"/>
        <end position="244"/>
    </location>
</feature>
<dbReference type="InterPro" id="IPR043444">
    <property type="entry name" value="TESPA1-like"/>
</dbReference>